<name>A0ABD3C2T9_9LAMI</name>
<evidence type="ECO:0000313" key="6">
    <source>
        <dbReference type="EMBL" id="KAL3623894.1"/>
    </source>
</evidence>
<evidence type="ECO:0000256" key="3">
    <source>
        <dbReference type="ARBA" id="ARBA00022552"/>
    </source>
</evidence>
<sequence length="573" mass="63722">MKKRPREPRPLMPVLASATGPALIKHLASCNTTVRSQALRLLQSWLVSETQQLSDPDIKKLWKGLFYCLWHSDKTPNQLALINRLTSLFLSLQPSLALEFFRGFLVTLRREWPGIDRLRLDKFYLLIRRFMKAMFELMRMRKWDVGVLGEYFRVLQSDGFLAEDKLRGNGVNYHVASVFLEELKGVGFPVTEEVVSVILGPFFEVMKSSENRILLGKVKSCVFDELVKLGKELLDKKRNGVEIDEKDGDLLLGVLGLKMGLSGSFYEVGSSTDCVQGNRKVALGLHEEFLKMEKDFESSGVEIGIPEYSYENGVGVFPEVPQLIPINAMNGIGEIKAQDGADVKIDKKKKKAKKGVDGDDKKKKKKKRNDNNGVSEINAVVKESNENIRLDADSGNSLTADDMATDGTELDLNENVISNLQKQFEKVAAEMDSKSNEDSDSPDKPLASVKLCKRKRTKGVDGQEAKTPNADENGGGEVDAAGKSVEKSSAKKVRFSMKNNLIWKPQNPLPPENLRLPPAATPRGSALKKGVPPGPVIEMSSSVKKGKKKRAQTRARSAMTMVKRRKKMQVQSA</sequence>
<dbReference type="GO" id="GO:0005634">
    <property type="term" value="C:nucleus"/>
    <property type="evidence" value="ECO:0007669"/>
    <property type="project" value="UniProtKB-SubCell"/>
</dbReference>
<dbReference type="InterPro" id="IPR010301">
    <property type="entry name" value="RRP1"/>
</dbReference>
<proteinExistence type="inferred from homology"/>
<evidence type="ECO:0000256" key="5">
    <source>
        <dbReference type="SAM" id="MobiDB-lite"/>
    </source>
</evidence>
<organism evidence="6 7">
    <name type="scientific">Castilleja foliolosa</name>
    <dbReference type="NCBI Taxonomy" id="1961234"/>
    <lineage>
        <taxon>Eukaryota</taxon>
        <taxon>Viridiplantae</taxon>
        <taxon>Streptophyta</taxon>
        <taxon>Embryophyta</taxon>
        <taxon>Tracheophyta</taxon>
        <taxon>Spermatophyta</taxon>
        <taxon>Magnoliopsida</taxon>
        <taxon>eudicotyledons</taxon>
        <taxon>Gunneridae</taxon>
        <taxon>Pentapetalae</taxon>
        <taxon>asterids</taxon>
        <taxon>lamiids</taxon>
        <taxon>Lamiales</taxon>
        <taxon>Orobanchaceae</taxon>
        <taxon>Pedicularideae</taxon>
        <taxon>Castillejinae</taxon>
        <taxon>Castilleja</taxon>
    </lineage>
</organism>
<keyword evidence="4" id="KW-0539">Nucleus</keyword>
<evidence type="ECO:0000256" key="2">
    <source>
        <dbReference type="ARBA" id="ARBA00006374"/>
    </source>
</evidence>
<dbReference type="PANTHER" id="PTHR13026">
    <property type="entry name" value="NNP-1 PROTEIN NOVEL NUCLEAR PROTEIN 1 NOP52"/>
    <property type="match status" value="1"/>
</dbReference>
<reference evidence="7" key="1">
    <citation type="journal article" date="2024" name="IScience">
        <title>Strigolactones Initiate the Formation of Haustorium-like Structures in Castilleja.</title>
        <authorList>
            <person name="Buerger M."/>
            <person name="Peterson D."/>
            <person name="Chory J."/>
        </authorList>
    </citation>
    <scope>NUCLEOTIDE SEQUENCE [LARGE SCALE GENOMIC DNA]</scope>
</reference>
<dbReference type="EMBL" id="JAVIJP010000054">
    <property type="protein sequence ID" value="KAL3623894.1"/>
    <property type="molecule type" value="Genomic_DNA"/>
</dbReference>
<evidence type="ECO:0000256" key="4">
    <source>
        <dbReference type="ARBA" id="ARBA00023242"/>
    </source>
</evidence>
<comment type="caution">
    <text evidence="6">The sequence shown here is derived from an EMBL/GenBank/DDBJ whole genome shotgun (WGS) entry which is preliminary data.</text>
</comment>
<feature type="compositionally biased region" description="Basic residues" evidence="5">
    <location>
        <begin position="544"/>
        <end position="553"/>
    </location>
</feature>
<accession>A0ABD3C2T9</accession>
<feature type="region of interest" description="Disordered" evidence="5">
    <location>
        <begin position="344"/>
        <end position="380"/>
    </location>
</feature>
<comment type="subcellular location">
    <subcellularLocation>
        <location evidence="1">Nucleus</location>
    </subcellularLocation>
</comment>
<comment type="similarity">
    <text evidence="2">Belongs to the RRP1 family.</text>
</comment>
<evidence type="ECO:0008006" key="8">
    <source>
        <dbReference type="Google" id="ProtNLM"/>
    </source>
</evidence>
<evidence type="ECO:0000256" key="1">
    <source>
        <dbReference type="ARBA" id="ARBA00004123"/>
    </source>
</evidence>
<dbReference type="PANTHER" id="PTHR13026:SF0">
    <property type="entry name" value="RIBOSOMAL RNA PROCESSING 1B"/>
    <property type="match status" value="1"/>
</dbReference>
<protein>
    <recommendedName>
        <fullName evidence="8">Ribosomal RNA processing protein 1 homolog</fullName>
    </recommendedName>
</protein>
<dbReference type="GO" id="GO:0006364">
    <property type="term" value="P:rRNA processing"/>
    <property type="evidence" value="ECO:0007669"/>
    <property type="project" value="UniProtKB-KW"/>
</dbReference>
<feature type="region of interest" description="Disordered" evidence="5">
    <location>
        <begin position="427"/>
        <end position="573"/>
    </location>
</feature>
<evidence type="ECO:0000313" key="7">
    <source>
        <dbReference type="Proteomes" id="UP001632038"/>
    </source>
</evidence>
<feature type="compositionally biased region" description="Basic and acidic residues" evidence="5">
    <location>
        <begin position="427"/>
        <end position="443"/>
    </location>
</feature>
<feature type="compositionally biased region" description="Basic residues" evidence="5">
    <location>
        <begin position="562"/>
        <end position="573"/>
    </location>
</feature>
<keyword evidence="3" id="KW-0698">rRNA processing</keyword>
<keyword evidence="7" id="KW-1185">Reference proteome</keyword>
<gene>
    <name evidence="6" type="ORF">CASFOL_032710</name>
</gene>
<dbReference type="AlphaFoldDB" id="A0ABD3C2T9"/>
<dbReference type="Pfam" id="PF05997">
    <property type="entry name" value="Nop52"/>
    <property type="match status" value="1"/>
</dbReference>
<dbReference type="Proteomes" id="UP001632038">
    <property type="component" value="Unassembled WGS sequence"/>
</dbReference>